<proteinExistence type="predicted"/>
<evidence type="ECO:0000256" key="1">
    <source>
        <dbReference type="SAM" id="MobiDB-lite"/>
    </source>
</evidence>
<sequence length="221" mass="23952">MEVTFDLNEPTKIIVELDRDDGLNANYGSADAVGSADIVGSIENNGNVASYVDDNDGVEGSDTTSGELAEASRTTKRQCGRRTSLVGEDGLVRTMANIRTDESGGHRAGKGRWLGRLRCRRSGSAAQTISEMQAAGDAEAKSKVKEIGESQPLLESQVEKGKMATSEKSKSKVVPRNKVIEVVDAFQLIMDTDGWGAEIESQEFTQRTEQYIHDFTIDLFG</sequence>
<name>A0AAP0LKN1_9MAGN</name>
<comment type="caution">
    <text evidence="2">The sequence shown here is derived from an EMBL/GenBank/DDBJ whole genome shotgun (WGS) entry which is preliminary data.</text>
</comment>
<accession>A0AAP0LKN1</accession>
<gene>
    <name evidence="2" type="ORF">Syun_001989</name>
</gene>
<protein>
    <submittedName>
        <fullName evidence="2">Uncharacterized protein</fullName>
    </submittedName>
</protein>
<dbReference type="Proteomes" id="UP001420932">
    <property type="component" value="Unassembled WGS sequence"/>
</dbReference>
<reference evidence="2 3" key="1">
    <citation type="submission" date="2024-01" db="EMBL/GenBank/DDBJ databases">
        <title>Genome assemblies of Stephania.</title>
        <authorList>
            <person name="Yang L."/>
        </authorList>
    </citation>
    <scope>NUCLEOTIDE SEQUENCE [LARGE SCALE GENOMIC DNA]</scope>
    <source>
        <strain evidence="2">YNDBR</strain>
        <tissue evidence="2">Leaf</tissue>
    </source>
</reference>
<evidence type="ECO:0000313" key="2">
    <source>
        <dbReference type="EMBL" id="KAK9169849.1"/>
    </source>
</evidence>
<dbReference type="EMBL" id="JBBNAF010000001">
    <property type="protein sequence ID" value="KAK9169849.1"/>
    <property type="molecule type" value="Genomic_DNA"/>
</dbReference>
<keyword evidence="3" id="KW-1185">Reference proteome</keyword>
<dbReference type="AlphaFoldDB" id="A0AAP0LKN1"/>
<evidence type="ECO:0000313" key="3">
    <source>
        <dbReference type="Proteomes" id="UP001420932"/>
    </source>
</evidence>
<feature type="region of interest" description="Disordered" evidence="1">
    <location>
        <begin position="50"/>
        <end position="81"/>
    </location>
</feature>
<organism evidence="2 3">
    <name type="scientific">Stephania yunnanensis</name>
    <dbReference type="NCBI Taxonomy" id="152371"/>
    <lineage>
        <taxon>Eukaryota</taxon>
        <taxon>Viridiplantae</taxon>
        <taxon>Streptophyta</taxon>
        <taxon>Embryophyta</taxon>
        <taxon>Tracheophyta</taxon>
        <taxon>Spermatophyta</taxon>
        <taxon>Magnoliopsida</taxon>
        <taxon>Ranunculales</taxon>
        <taxon>Menispermaceae</taxon>
        <taxon>Menispermoideae</taxon>
        <taxon>Cissampelideae</taxon>
        <taxon>Stephania</taxon>
    </lineage>
</organism>